<dbReference type="GO" id="GO:0016874">
    <property type="term" value="F:ligase activity"/>
    <property type="evidence" value="ECO:0007669"/>
    <property type="project" value="UniProtKB-KW"/>
</dbReference>
<dbReference type="PANTHER" id="PTHR37422">
    <property type="entry name" value="TEICHURONIC ACID BIOSYNTHESIS PROTEIN TUAE"/>
    <property type="match status" value="1"/>
</dbReference>
<evidence type="ECO:0000256" key="2">
    <source>
        <dbReference type="ARBA" id="ARBA00022692"/>
    </source>
</evidence>
<dbReference type="Pfam" id="PF04932">
    <property type="entry name" value="Wzy_C"/>
    <property type="match status" value="1"/>
</dbReference>
<feature type="transmembrane region" description="Helical" evidence="5">
    <location>
        <begin position="348"/>
        <end position="366"/>
    </location>
</feature>
<evidence type="ECO:0000256" key="3">
    <source>
        <dbReference type="ARBA" id="ARBA00022989"/>
    </source>
</evidence>
<evidence type="ECO:0000313" key="8">
    <source>
        <dbReference type="Proteomes" id="UP001164803"/>
    </source>
</evidence>
<feature type="transmembrane region" description="Helical" evidence="5">
    <location>
        <begin position="241"/>
        <end position="265"/>
    </location>
</feature>
<keyword evidence="3 5" id="KW-1133">Transmembrane helix</keyword>
<sequence>MTSPIQVSSVFQYHNSFAAFEASVTIGALVYASLNRNGLWTNAVATGIASISLNGVIFSGSRGALALWLVTMIITIIGLRGFQEGHFYRTRFMLHSFLTVVGTMVGYVLIHKGIVHTNPLCGWLGISLSLLIPMSLSTFICLVKPVRHLLFSRFSKSLWTYISVCVLITVVTIVVKHHALLDKLNTYKIQQLSVSQRFVFWWDGLKIFIRHPLFGYGKGGWNALFMRYQYYPYYSTQSHSFVIDTLIEVGLVGTLALFVTAWPMIRGTFWGYFSSVEFVRSSGRKMSRHAAVVSLSSISFMLLVHSFMDWDMAFLYLQLVFCMGIGAGAGLNARQLSIPNITRKQKPIWLIGVVTLGIFSMGGIYLSSVNIRANALIDKAQSLGDYQMRLSLLQSAESIVPYRADIVQDIAVTEAHTLQTGNVPPSAQTQISRSVLANLEKASDKAQYDYNIASQAATVAYQMGQYDNAYQYALRAFADAPFVSSSVSLAINASTLDGLQSQAHSDRANRAFNNSLALFNEYKTRYRVVQNLPSYLPPERAYILDDFCYDSLAASSLITGHTREAGIFAAQATKSQTKHTVDVGKMIQLIISNHSIASTPVIQFVATHPDVESSFQLLTKFLP</sequence>
<feature type="transmembrane region" description="Helical" evidence="5">
    <location>
        <begin position="314"/>
        <end position="336"/>
    </location>
</feature>
<keyword evidence="8" id="KW-1185">Reference proteome</keyword>
<dbReference type="EMBL" id="CP104064">
    <property type="protein sequence ID" value="WAH36837.1"/>
    <property type="molecule type" value="Genomic_DNA"/>
</dbReference>
<name>A0ABY6Z1R5_9BACL</name>
<comment type="subcellular location">
    <subcellularLocation>
        <location evidence="1">Membrane</location>
        <topology evidence="1">Multi-pass membrane protein</topology>
    </subcellularLocation>
</comment>
<evidence type="ECO:0000259" key="6">
    <source>
        <dbReference type="Pfam" id="PF04932"/>
    </source>
</evidence>
<dbReference type="InterPro" id="IPR007016">
    <property type="entry name" value="O-antigen_ligase-rel_domated"/>
</dbReference>
<feature type="transmembrane region" description="Helical" evidence="5">
    <location>
        <begin position="63"/>
        <end position="80"/>
    </location>
</feature>
<feature type="transmembrane region" description="Helical" evidence="5">
    <location>
        <begin position="158"/>
        <end position="175"/>
    </location>
</feature>
<evidence type="ECO:0000256" key="1">
    <source>
        <dbReference type="ARBA" id="ARBA00004141"/>
    </source>
</evidence>
<accession>A0ABY6Z1R5</accession>
<proteinExistence type="predicted"/>
<keyword evidence="4 5" id="KW-0472">Membrane</keyword>
<feature type="domain" description="O-antigen ligase-related" evidence="6">
    <location>
        <begin position="50"/>
        <end position="258"/>
    </location>
</feature>
<gene>
    <name evidence="7" type="ORF">NZD86_22150</name>
</gene>
<evidence type="ECO:0000256" key="4">
    <source>
        <dbReference type="ARBA" id="ARBA00023136"/>
    </source>
</evidence>
<feature type="transmembrane region" description="Helical" evidence="5">
    <location>
        <begin position="122"/>
        <end position="146"/>
    </location>
</feature>
<dbReference type="RefSeq" id="WP_268044228.1">
    <property type="nucleotide sequence ID" value="NZ_CP104064.1"/>
</dbReference>
<dbReference type="PANTHER" id="PTHR37422:SF13">
    <property type="entry name" value="LIPOPOLYSACCHARIDE BIOSYNTHESIS PROTEIN PA4999-RELATED"/>
    <property type="match status" value="1"/>
</dbReference>
<feature type="transmembrane region" description="Helical" evidence="5">
    <location>
        <begin position="12"/>
        <end position="32"/>
    </location>
</feature>
<organism evidence="7 8">
    <name type="scientific">Alicyclobacillus dauci</name>
    <dbReference type="NCBI Taxonomy" id="1475485"/>
    <lineage>
        <taxon>Bacteria</taxon>
        <taxon>Bacillati</taxon>
        <taxon>Bacillota</taxon>
        <taxon>Bacilli</taxon>
        <taxon>Bacillales</taxon>
        <taxon>Alicyclobacillaceae</taxon>
        <taxon>Alicyclobacillus</taxon>
    </lineage>
</organism>
<reference evidence="7" key="1">
    <citation type="submission" date="2022-08" db="EMBL/GenBank/DDBJ databases">
        <title>Alicyclobacillus dauci DSM2870, complete genome.</title>
        <authorList>
            <person name="Wang Q."/>
            <person name="Cai R."/>
            <person name="Wang Z."/>
        </authorList>
    </citation>
    <scope>NUCLEOTIDE SEQUENCE</scope>
    <source>
        <strain evidence="7">DSM 28700</strain>
    </source>
</reference>
<keyword evidence="2 5" id="KW-0812">Transmembrane</keyword>
<dbReference type="InterPro" id="IPR051533">
    <property type="entry name" value="WaaL-like"/>
</dbReference>
<dbReference type="Proteomes" id="UP001164803">
    <property type="component" value="Chromosome"/>
</dbReference>
<evidence type="ECO:0000313" key="7">
    <source>
        <dbReference type="EMBL" id="WAH36837.1"/>
    </source>
</evidence>
<keyword evidence="7" id="KW-0436">Ligase</keyword>
<protein>
    <submittedName>
        <fullName evidence="7">O-antigen ligase family protein</fullName>
    </submittedName>
</protein>
<evidence type="ECO:0000256" key="5">
    <source>
        <dbReference type="SAM" id="Phobius"/>
    </source>
</evidence>
<feature type="transmembrane region" description="Helical" evidence="5">
    <location>
        <begin position="92"/>
        <end position="110"/>
    </location>
</feature>
<feature type="transmembrane region" description="Helical" evidence="5">
    <location>
        <begin position="39"/>
        <end position="57"/>
    </location>
</feature>